<organism evidence="1 2">
    <name type="scientific">Ponticoccus alexandrii</name>
    <dbReference type="NCBI Taxonomy" id="1943633"/>
    <lineage>
        <taxon>Bacteria</taxon>
        <taxon>Pseudomonadati</taxon>
        <taxon>Pseudomonadota</taxon>
        <taxon>Alphaproteobacteria</taxon>
        <taxon>Rhodobacterales</taxon>
        <taxon>Roseobacteraceae</taxon>
        <taxon>Ponticoccus</taxon>
    </lineage>
</organism>
<dbReference type="SUPFAM" id="SSF52096">
    <property type="entry name" value="ClpP/crotonase"/>
    <property type="match status" value="1"/>
</dbReference>
<evidence type="ECO:0000313" key="2">
    <source>
        <dbReference type="Proteomes" id="UP000596387"/>
    </source>
</evidence>
<reference evidence="1 2" key="1">
    <citation type="submission" date="2019-12" db="EMBL/GenBank/DDBJ databases">
        <title>Complete Genome Sequence of a Quorum-Sensing Bacterium,Rhodobacteraceae bacterium C31, Isolated from a marine microalgae symbiotic bacteria.</title>
        <authorList>
            <person name="Zhang Y."/>
        </authorList>
    </citation>
    <scope>NUCLEOTIDE SEQUENCE [LARGE SCALE GENOMIC DNA]</scope>
    <source>
        <strain evidence="1 2">C31</strain>
    </source>
</reference>
<protein>
    <recommendedName>
        <fullName evidence="3">ATP-dependent Clp protease proteolytic subunit</fullName>
    </recommendedName>
</protein>
<evidence type="ECO:0000313" key="1">
    <source>
        <dbReference type="EMBL" id="QRF68543.1"/>
    </source>
</evidence>
<sequence length="198" mass="21970">MAQAEADTQPENGKFHVDGPVLVYDTEAASDPGDREIQNGDLDELIEILRGTEGIRSLRLNSTGGSVWAGGEMARVVIDFELDTVVEGECSSSCVTIFLGGTRRALARGGKLGFHQRSWSPGTMETYYDSYAGEEGWETPFDFASWVYEDTQSELYKEMSFMQSRGVALEFAIETKRLRSTTWFPTRLELVQAGVLTD</sequence>
<proteinExistence type="predicted"/>
<accession>A0ABX7FFM7</accession>
<name>A0ABX7FFM7_9RHOB</name>
<gene>
    <name evidence="1" type="ORF">GQA70_16010</name>
</gene>
<dbReference type="Proteomes" id="UP000596387">
    <property type="component" value="Chromosome"/>
</dbReference>
<dbReference type="Gene3D" id="3.90.226.10">
    <property type="entry name" value="2-enoyl-CoA Hydratase, Chain A, domain 1"/>
    <property type="match status" value="1"/>
</dbReference>
<dbReference type="InterPro" id="IPR029045">
    <property type="entry name" value="ClpP/crotonase-like_dom_sf"/>
</dbReference>
<keyword evidence="2" id="KW-1185">Reference proteome</keyword>
<dbReference type="EMBL" id="CP047166">
    <property type="protein sequence ID" value="QRF68543.1"/>
    <property type="molecule type" value="Genomic_DNA"/>
</dbReference>
<evidence type="ECO:0008006" key="3">
    <source>
        <dbReference type="Google" id="ProtNLM"/>
    </source>
</evidence>